<organism evidence="2 3">
    <name type="scientific">Prorocentrum cordatum</name>
    <dbReference type="NCBI Taxonomy" id="2364126"/>
    <lineage>
        <taxon>Eukaryota</taxon>
        <taxon>Sar</taxon>
        <taxon>Alveolata</taxon>
        <taxon>Dinophyceae</taxon>
        <taxon>Prorocentrales</taxon>
        <taxon>Prorocentraceae</taxon>
        <taxon>Prorocentrum</taxon>
    </lineage>
</organism>
<keyword evidence="1" id="KW-1133">Transmembrane helix</keyword>
<reference evidence="2" key="1">
    <citation type="submission" date="2023-10" db="EMBL/GenBank/DDBJ databases">
        <authorList>
            <person name="Chen Y."/>
            <person name="Shah S."/>
            <person name="Dougan E. K."/>
            <person name="Thang M."/>
            <person name="Chan C."/>
        </authorList>
    </citation>
    <scope>NUCLEOTIDE SEQUENCE [LARGE SCALE GENOMIC DNA]</scope>
</reference>
<keyword evidence="3" id="KW-1185">Reference proteome</keyword>
<dbReference type="EMBL" id="CAUYUJ010000270">
    <property type="protein sequence ID" value="CAK0789604.1"/>
    <property type="molecule type" value="Genomic_DNA"/>
</dbReference>
<dbReference type="Proteomes" id="UP001189429">
    <property type="component" value="Unassembled WGS sequence"/>
</dbReference>
<sequence>MEFQEHPPWLRDAAVQVASTLGFKDEPSGQNFVDSAKELQDLAGGRRGQALLAKKGDDVDPQLKERLAGLEKQLEGLDLDGVAGGGANPELHEFLGGCIMMSMRKVGMRRPQTLAALSRLASGKLTQEEGASVELVRMTSVCVSELTDQELAQYKGGGLQVLPPALVAKAAESSAKDVVCPLEAAVWEQLAVVAAALQSQIVGDLPSKGLPQGTGLIAGIPLLAIFVFLGKKFYDMKQREVTKKDKKQKSKDR</sequence>
<evidence type="ECO:0000313" key="3">
    <source>
        <dbReference type="Proteomes" id="UP001189429"/>
    </source>
</evidence>
<evidence type="ECO:0000313" key="2">
    <source>
        <dbReference type="EMBL" id="CAK0789604.1"/>
    </source>
</evidence>
<accession>A0ABN9P9Z7</accession>
<protein>
    <submittedName>
        <fullName evidence="2">Uncharacterized protein</fullName>
    </submittedName>
</protein>
<keyword evidence="1" id="KW-0812">Transmembrane</keyword>
<evidence type="ECO:0000256" key="1">
    <source>
        <dbReference type="SAM" id="Phobius"/>
    </source>
</evidence>
<gene>
    <name evidence="2" type="ORF">PCOR1329_LOCUS1132</name>
</gene>
<comment type="caution">
    <text evidence="2">The sequence shown here is derived from an EMBL/GenBank/DDBJ whole genome shotgun (WGS) entry which is preliminary data.</text>
</comment>
<name>A0ABN9P9Z7_9DINO</name>
<feature type="transmembrane region" description="Helical" evidence="1">
    <location>
        <begin position="209"/>
        <end position="229"/>
    </location>
</feature>
<keyword evidence="1" id="KW-0472">Membrane</keyword>
<proteinExistence type="predicted"/>